<dbReference type="Proteomes" id="UP001293254">
    <property type="component" value="Unassembled WGS sequence"/>
</dbReference>
<name>A0AAE2CHW7_9LAMI</name>
<dbReference type="AlphaFoldDB" id="A0AAE2CHW7"/>
<feature type="region of interest" description="Disordered" evidence="1">
    <location>
        <begin position="205"/>
        <end position="259"/>
    </location>
</feature>
<comment type="caution">
    <text evidence="2">The sequence shown here is derived from an EMBL/GenBank/DDBJ whole genome shotgun (WGS) entry which is preliminary data.</text>
</comment>
<proteinExistence type="predicted"/>
<protein>
    <submittedName>
        <fullName evidence="2">Uncharacterized protein</fullName>
    </submittedName>
</protein>
<evidence type="ECO:0000313" key="2">
    <source>
        <dbReference type="EMBL" id="KAK4422811.1"/>
    </source>
</evidence>
<reference evidence="2" key="2">
    <citation type="journal article" date="2024" name="Plant">
        <title>Genomic evolution and insights into agronomic trait innovations of Sesamum species.</title>
        <authorList>
            <person name="Miao H."/>
            <person name="Wang L."/>
            <person name="Qu L."/>
            <person name="Liu H."/>
            <person name="Sun Y."/>
            <person name="Le M."/>
            <person name="Wang Q."/>
            <person name="Wei S."/>
            <person name="Zheng Y."/>
            <person name="Lin W."/>
            <person name="Duan Y."/>
            <person name="Cao H."/>
            <person name="Xiong S."/>
            <person name="Wang X."/>
            <person name="Wei L."/>
            <person name="Li C."/>
            <person name="Ma Q."/>
            <person name="Ju M."/>
            <person name="Zhao R."/>
            <person name="Li G."/>
            <person name="Mu C."/>
            <person name="Tian Q."/>
            <person name="Mei H."/>
            <person name="Zhang T."/>
            <person name="Gao T."/>
            <person name="Zhang H."/>
        </authorList>
    </citation>
    <scope>NUCLEOTIDE SEQUENCE</scope>
    <source>
        <strain evidence="2">3651</strain>
    </source>
</reference>
<evidence type="ECO:0000256" key="1">
    <source>
        <dbReference type="SAM" id="MobiDB-lite"/>
    </source>
</evidence>
<reference evidence="2" key="1">
    <citation type="submission" date="2020-06" db="EMBL/GenBank/DDBJ databases">
        <authorList>
            <person name="Li T."/>
            <person name="Hu X."/>
            <person name="Zhang T."/>
            <person name="Song X."/>
            <person name="Zhang H."/>
            <person name="Dai N."/>
            <person name="Sheng W."/>
            <person name="Hou X."/>
            <person name="Wei L."/>
        </authorList>
    </citation>
    <scope>NUCLEOTIDE SEQUENCE</scope>
    <source>
        <strain evidence="2">3651</strain>
        <tissue evidence="2">Leaf</tissue>
    </source>
</reference>
<sequence>MNKDLLTNKVNSFLQARWLGGSFHPGIFKARDYLPRVSANESLGACPVLERPPSGSQLCTYLGEQLLHALGPLSILGCLDLSFFVASCSSLTLIGNNCGSSYLEYVGYPCPRRAGIPFRDTVTIDLEPALRGHLPSHQFGHTLQRARKRKTQSSSHIRVHALVRSVKTSYLVDQYKMGQYSSDNHASREPDAIELCFIPHALSKPEYQDGNQNTHVSPADGRGRRHPRVEHGGNMSCDQRCPAEKGPKVLPYLSDHRAR</sequence>
<organism evidence="2 3">
    <name type="scientific">Sesamum alatum</name>
    <dbReference type="NCBI Taxonomy" id="300844"/>
    <lineage>
        <taxon>Eukaryota</taxon>
        <taxon>Viridiplantae</taxon>
        <taxon>Streptophyta</taxon>
        <taxon>Embryophyta</taxon>
        <taxon>Tracheophyta</taxon>
        <taxon>Spermatophyta</taxon>
        <taxon>Magnoliopsida</taxon>
        <taxon>eudicotyledons</taxon>
        <taxon>Gunneridae</taxon>
        <taxon>Pentapetalae</taxon>
        <taxon>asterids</taxon>
        <taxon>lamiids</taxon>
        <taxon>Lamiales</taxon>
        <taxon>Pedaliaceae</taxon>
        <taxon>Sesamum</taxon>
    </lineage>
</organism>
<accession>A0AAE2CHW7</accession>
<gene>
    <name evidence="2" type="ORF">Salat_1863600</name>
</gene>
<dbReference type="EMBL" id="JACGWO010000007">
    <property type="protein sequence ID" value="KAK4422811.1"/>
    <property type="molecule type" value="Genomic_DNA"/>
</dbReference>
<keyword evidence="3" id="KW-1185">Reference proteome</keyword>
<evidence type="ECO:0000313" key="3">
    <source>
        <dbReference type="Proteomes" id="UP001293254"/>
    </source>
</evidence>